<keyword evidence="11" id="KW-1185">Reference proteome</keyword>
<dbReference type="GO" id="GO:0072527">
    <property type="term" value="P:pyrimidine-containing compound metabolic process"/>
    <property type="evidence" value="ECO:0007669"/>
    <property type="project" value="UniProtKB-ARBA"/>
</dbReference>
<comment type="subunit">
    <text evidence="3">Homodimer.</text>
</comment>
<evidence type="ECO:0000256" key="2">
    <source>
        <dbReference type="ARBA" id="ARBA00004496"/>
    </source>
</evidence>
<evidence type="ECO:0000259" key="9">
    <source>
        <dbReference type="PROSITE" id="PS51747"/>
    </source>
</evidence>
<comment type="subcellular location">
    <subcellularLocation>
        <location evidence="2">Cytoplasm</location>
    </subcellularLocation>
</comment>
<dbReference type="PANTHER" id="PTHR11079:SF190">
    <property type="entry name" value="CYTOSINE DEAMINASE"/>
    <property type="match status" value="1"/>
</dbReference>
<keyword evidence="7" id="KW-0862">Zinc</keyword>
<comment type="cofactor">
    <cofactor evidence="1">
        <name>Zn(2+)</name>
        <dbReference type="ChEBI" id="CHEBI:29105"/>
    </cofactor>
</comment>
<dbReference type="GO" id="GO:0008835">
    <property type="term" value="F:diaminohydroxyphosphoribosylaminopyrimidine deaminase activity"/>
    <property type="evidence" value="ECO:0007669"/>
    <property type="project" value="TreeGrafter"/>
</dbReference>
<dbReference type="SUPFAM" id="SSF53927">
    <property type="entry name" value="Cytidine deaminase-like"/>
    <property type="match status" value="1"/>
</dbReference>
<protein>
    <submittedName>
        <fullName evidence="10">Nucleoside deaminase</fullName>
    </submittedName>
</protein>
<dbReference type="Pfam" id="PF00383">
    <property type="entry name" value="dCMP_cyt_deam_1"/>
    <property type="match status" value="1"/>
</dbReference>
<dbReference type="InterPro" id="IPR016192">
    <property type="entry name" value="APOBEC/CMP_deaminase_Zn-bd"/>
</dbReference>
<accession>A0AAU6WDY4</accession>
<dbReference type="Gene3D" id="3.40.140.10">
    <property type="entry name" value="Cytidine Deaminase, domain 2"/>
    <property type="match status" value="1"/>
</dbReference>
<proteinExistence type="predicted"/>
<dbReference type="GO" id="GO:0055086">
    <property type="term" value="P:nucleobase-containing small molecule metabolic process"/>
    <property type="evidence" value="ECO:0007669"/>
    <property type="project" value="UniProtKB-ARBA"/>
</dbReference>
<evidence type="ECO:0000256" key="7">
    <source>
        <dbReference type="ARBA" id="ARBA00022833"/>
    </source>
</evidence>
<dbReference type="InterPro" id="IPR002125">
    <property type="entry name" value="CMP_dCMP_dom"/>
</dbReference>
<dbReference type="EMBL" id="CP125942">
    <property type="protein sequence ID" value="XAO45353.1"/>
    <property type="molecule type" value="Genomic_DNA"/>
</dbReference>
<dbReference type="PANTHER" id="PTHR11079">
    <property type="entry name" value="CYTOSINE DEAMINASE FAMILY MEMBER"/>
    <property type="match status" value="1"/>
</dbReference>
<dbReference type="CDD" id="cd01285">
    <property type="entry name" value="nucleoside_deaminase"/>
    <property type="match status" value="1"/>
</dbReference>
<comment type="pathway">
    <text evidence="8">Pyrimidine metabolism.</text>
</comment>
<dbReference type="PROSITE" id="PS51747">
    <property type="entry name" value="CYT_DCMP_DEAMINASES_2"/>
    <property type="match status" value="1"/>
</dbReference>
<dbReference type="GO" id="GO:0008270">
    <property type="term" value="F:zinc ion binding"/>
    <property type="evidence" value="ECO:0007669"/>
    <property type="project" value="InterPro"/>
</dbReference>
<dbReference type="GO" id="GO:0005737">
    <property type="term" value="C:cytoplasm"/>
    <property type="evidence" value="ECO:0007669"/>
    <property type="project" value="UniProtKB-SubCell"/>
</dbReference>
<evidence type="ECO:0000313" key="10">
    <source>
        <dbReference type="EMBL" id="XAO45353.1"/>
    </source>
</evidence>
<reference evidence="10 11" key="1">
    <citation type="submission" date="2023-05" db="EMBL/GenBank/DDBJ databases">
        <title>Glutamicibacter sp. B1, complete genome.</title>
        <authorList>
            <person name="Long Y.H."/>
            <person name="Fang T."/>
            <person name="Li X.Y."/>
        </authorList>
    </citation>
    <scope>NUCLEOTIDE SEQUENCE [LARGE SCALE GENOMIC DNA]</scope>
    <source>
        <strain evidence="10 11">B1</strain>
    </source>
</reference>
<dbReference type="FunFam" id="3.40.140.10:FF:000016">
    <property type="entry name" value="Cytosine deaminase"/>
    <property type="match status" value="1"/>
</dbReference>
<dbReference type="InterPro" id="IPR016193">
    <property type="entry name" value="Cytidine_deaminase-like"/>
</dbReference>
<evidence type="ECO:0000313" key="11">
    <source>
        <dbReference type="Proteomes" id="UP001486888"/>
    </source>
</evidence>
<name>A0AAU6WDY4_9MICC</name>
<keyword evidence="6" id="KW-0378">Hydrolase</keyword>
<evidence type="ECO:0000256" key="5">
    <source>
        <dbReference type="ARBA" id="ARBA00022723"/>
    </source>
</evidence>
<dbReference type="Proteomes" id="UP001486888">
    <property type="component" value="Chromosome"/>
</dbReference>
<dbReference type="AlphaFoldDB" id="A0AAU6WDY4"/>
<sequence length="145" mass="15727">MNNVYLAALQAAKDGRADAGIPIGAVLAHQDTVIATGYNRRVQDADPTAHAEISALRAAGRRTDYRELTLYTTLAPCALCSGAIVQFKIPRVVIGEASNFPGEIDWLRSRGVQVQVLNDPEATELMAEFIVAEPQLWDEDIAHTP</sequence>
<dbReference type="KEGG" id="gey:QMQ05_13495"/>
<feature type="domain" description="CMP/dCMP-type deaminase" evidence="9">
    <location>
        <begin position="1"/>
        <end position="114"/>
    </location>
</feature>
<keyword evidence="4" id="KW-0963">Cytoplasm</keyword>
<gene>
    <name evidence="10" type="ORF">QMQ05_13495</name>
</gene>
<evidence type="ECO:0000256" key="8">
    <source>
        <dbReference type="ARBA" id="ARBA00060693"/>
    </source>
</evidence>
<evidence type="ECO:0000256" key="1">
    <source>
        <dbReference type="ARBA" id="ARBA00001947"/>
    </source>
</evidence>
<evidence type="ECO:0000256" key="4">
    <source>
        <dbReference type="ARBA" id="ARBA00022490"/>
    </source>
</evidence>
<dbReference type="PROSITE" id="PS00903">
    <property type="entry name" value="CYT_DCMP_DEAMINASES_1"/>
    <property type="match status" value="1"/>
</dbReference>
<dbReference type="RefSeq" id="WP_345470808.1">
    <property type="nucleotide sequence ID" value="NZ_CP125942.1"/>
</dbReference>
<evidence type="ECO:0000256" key="3">
    <source>
        <dbReference type="ARBA" id="ARBA00011738"/>
    </source>
</evidence>
<keyword evidence="5" id="KW-0479">Metal-binding</keyword>
<evidence type="ECO:0000256" key="6">
    <source>
        <dbReference type="ARBA" id="ARBA00022801"/>
    </source>
</evidence>
<organism evidence="10 11">
    <name type="scientific">Glutamicibacter ectropisis</name>
    <dbReference type="NCBI Taxonomy" id="3046593"/>
    <lineage>
        <taxon>Bacteria</taxon>
        <taxon>Bacillati</taxon>
        <taxon>Actinomycetota</taxon>
        <taxon>Actinomycetes</taxon>
        <taxon>Micrococcales</taxon>
        <taxon>Micrococcaceae</taxon>
        <taxon>Glutamicibacter</taxon>
    </lineage>
</organism>